<sequence length="408" mass="46293">MRRAALLPYFSTAYVRKLQPDFQERLDVLLKRMSNFMDTDEAVNANCMFAAFSNDIMHILSFGECFHKLETPNFDSVERDASLSGAQSFHVMKRIPWFNNVMMTLPEAVASRLSPPLGSYMRQKRKTRNQVAQAAALKDEWSEREIVPIFQGLLDSSKLPPEEKSVERLSQDAQMLLMAGTLTMASTLEHMVYWMVDNPDVLRKLKEELRTAMPSLDDVRRVPIASLESLPYLTAVIKESVRLIYGNSTPHFRVDPSQPLVYEDKKAGRKWVIPPKTSVGMTSVLLHHNEDNFPNSYIFDPDRWLGEGGKKLDKYMVGFGKGSRICLGLNQAYGISRLVLAQIWRLWASPEVSTGDEIGVLSLYNTSFHDVQMKGDFFVAAYNKPQGVEFKASLGGDRKENFFVSSPQ</sequence>
<dbReference type="Gene3D" id="1.10.630.10">
    <property type="entry name" value="Cytochrome P450"/>
    <property type="match status" value="1"/>
</dbReference>
<dbReference type="Pfam" id="PF00067">
    <property type="entry name" value="p450"/>
    <property type="match status" value="1"/>
</dbReference>
<keyword evidence="6 8" id="KW-0503">Monooxygenase</keyword>
<dbReference type="PROSITE" id="PS00086">
    <property type="entry name" value="CYTOCHROME_P450"/>
    <property type="match status" value="1"/>
</dbReference>
<evidence type="ECO:0000256" key="4">
    <source>
        <dbReference type="ARBA" id="ARBA00023002"/>
    </source>
</evidence>
<dbReference type="GO" id="GO:0016705">
    <property type="term" value="F:oxidoreductase activity, acting on paired donors, with incorporation or reduction of molecular oxygen"/>
    <property type="evidence" value="ECO:0007669"/>
    <property type="project" value="InterPro"/>
</dbReference>
<organism evidence="9 10">
    <name type="scientific">Ramalina farinacea</name>
    <dbReference type="NCBI Taxonomy" id="258253"/>
    <lineage>
        <taxon>Eukaryota</taxon>
        <taxon>Fungi</taxon>
        <taxon>Dikarya</taxon>
        <taxon>Ascomycota</taxon>
        <taxon>Pezizomycotina</taxon>
        <taxon>Lecanoromycetes</taxon>
        <taxon>OSLEUM clade</taxon>
        <taxon>Lecanoromycetidae</taxon>
        <taxon>Lecanorales</taxon>
        <taxon>Lecanorineae</taxon>
        <taxon>Ramalinaceae</taxon>
        <taxon>Ramalina</taxon>
    </lineage>
</organism>
<dbReference type="EMBL" id="JAPUFD010000021">
    <property type="protein sequence ID" value="MDI1492821.1"/>
    <property type="molecule type" value="Genomic_DNA"/>
</dbReference>
<comment type="similarity">
    <text evidence="2 8">Belongs to the cytochrome P450 family.</text>
</comment>
<keyword evidence="7 8" id="KW-0349">Heme</keyword>
<proteinExistence type="inferred from homology"/>
<dbReference type="CDD" id="cd11062">
    <property type="entry name" value="CYP58-like"/>
    <property type="match status" value="1"/>
</dbReference>
<dbReference type="InterPro" id="IPR001128">
    <property type="entry name" value="Cyt_P450"/>
</dbReference>
<name>A0AA43QWW0_9LECA</name>
<dbReference type="SUPFAM" id="SSF48264">
    <property type="entry name" value="Cytochrome P450"/>
    <property type="match status" value="1"/>
</dbReference>
<evidence type="ECO:0000313" key="10">
    <source>
        <dbReference type="Proteomes" id="UP001161017"/>
    </source>
</evidence>
<dbReference type="InterPro" id="IPR050121">
    <property type="entry name" value="Cytochrome_P450_monoxygenase"/>
</dbReference>
<accession>A0AA43QWW0</accession>
<keyword evidence="4 8" id="KW-0560">Oxidoreductase</keyword>
<evidence type="ECO:0000256" key="8">
    <source>
        <dbReference type="RuleBase" id="RU000461"/>
    </source>
</evidence>
<keyword evidence="10" id="KW-1185">Reference proteome</keyword>
<evidence type="ECO:0000256" key="7">
    <source>
        <dbReference type="PIRSR" id="PIRSR602403-1"/>
    </source>
</evidence>
<dbReference type="AlphaFoldDB" id="A0AA43QWW0"/>
<evidence type="ECO:0000256" key="1">
    <source>
        <dbReference type="ARBA" id="ARBA00001971"/>
    </source>
</evidence>
<evidence type="ECO:0000256" key="6">
    <source>
        <dbReference type="ARBA" id="ARBA00023033"/>
    </source>
</evidence>
<evidence type="ECO:0008006" key="11">
    <source>
        <dbReference type="Google" id="ProtNLM"/>
    </source>
</evidence>
<evidence type="ECO:0000256" key="5">
    <source>
        <dbReference type="ARBA" id="ARBA00023004"/>
    </source>
</evidence>
<dbReference type="GO" id="GO:0020037">
    <property type="term" value="F:heme binding"/>
    <property type="evidence" value="ECO:0007669"/>
    <property type="project" value="InterPro"/>
</dbReference>
<dbReference type="PANTHER" id="PTHR24305">
    <property type="entry name" value="CYTOCHROME P450"/>
    <property type="match status" value="1"/>
</dbReference>
<dbReference type="InterPro" id="IPR002403">
    <property type="entry name" value="Cyt_P450_E_grp-IV"/>
</dbReference>
<dbReference type="InterPro" id="IPR036396">
    <property type="entry name" value="Cyt_P450_sf"/>
</dbReference>
<dbReference type="Proteomes" id="UP001161017">
    <property type="component" value="Unassembled WGS sequence"/>
</dbReference>
<dbReference type="GO" id="GO:0005506">
    <property type="term" value="F:iron ion binding"/>
    <property type="evidence" value="ECO:0007669"/>
    <property type="project" value="InterPro"/>
</dbReference>
<dbReference type="InterPro" id="IPR017972">
    <property type="entry name" value="Cyt_P450_CS"/>
</dbReference>
<keyword evidence="5 7" id="KW-0408">Iron</keyword>
<protein>
    <recommendedName>
        <fullName evidence="11">Cytochrome P450</fullName>
    </recommendedName>
</protein>
<dbReference type="PRINTS" id="PR00465">
    <property type="entry name" value="EP450IV"/>
</dbReference>
<dbReference type="PANTHER" id="PTHR24305:SF157">
    <property type="entry name" value="N-ACETYLTRYPTOPHAN 6-HYDROXYLASE IVOC-RELATED"/>
    <property type="match status" value="1"/>
</dbReference>
<feature type="binding site" description="axial binding residue" evidence="7">
    <location>
        <position position="326"/>
    </location>
    <ligand>
        <name>heme</name>
        <dbReference type="ChEBI" id="CHEBI:30413"/>
    </ligand>
    <ligandPart>
        <name>Fe</name>
        <dbReference type="ChEBI" id="CHEBI:18248"/>
    </ligandPart>
</feature>
<evidence type="ECO:0000256" key="2">
    <source>
        <dbReference type="ARBA" id="ARBA00010617"/>
    </source>
</evidence>
<dbReference type="GO" id="GO:0004497">
    <property type="term" value="F:monooxygenase activity"/>
    <property type="evidence" value="ECO:0007669"/>
    <property type="project" value="UniProtKB-KW"/>
</dbReference>
<reference evidence="9" key="1">
    <citation type="journal article" date="2023" name="Genome Biol. Evol.">
        <title>First Whole Genome Sequence and Flow Cytometry Genome Size Data for the Lichen-Forming Fungus Ramalina farinacea (Ascomycota).</title>
        <authorList>
            <person name="Llewellyn T."/>
            <person name="Mian S."/>
            <person name="Hill R."/>
            <person name="Leitch I.J."/>
            <person name="Gaya E."/>
        </authorList>
    </citation>
    <scope>NUCLEOTIDE SEQUENCE</scope>
    <source>
        <strain evidence="9">LIQ254RAFAR</strain>
    </source>
</reference>
<gene>
    <name evidence="9" type="ORF">OHK93_004604</name>
</gene>
<comment type="caution">
    <text evidence="9">The sequence shown here is derived from an EMBL/GenBank/DDBJ whole genome shotgun (WGS) entry which is preliminary data.</text>
</comment>
<keyword evidence="3 7" id="KW-0479">Metal-binding</keyword>
<evidence type="ECO:0000256" key="3">
    <source>
        <dbReference type="ARBA" id="ARBA00022723"/>
    </source>
</evidence>
<evidence type="ECO:0000313" key="9">
    <source>
        <dbReference type="EMBL" id="MDI1492821.1"/>
    </source>
</evidence>
<comment type="cofactor">
    <cofactor evidence="1 7">
        <name>heme</name>
        <dbReference type="ChEBI" id="CHEBI:30413"/>
    </cofactor>
</comment>